<feature type="coiled-coil region" evidence="1">
    <location>
        <begin position="153"/>
        <end position="180"/>
    </location>
</feature>
<dbReference type="Proteomes" id="UP001610563">
    <property type="component" value="Unassembled WGS sequence"/>
</dbReference>
<accession>A0ABR4FLS5</accession>
<evidence type="ECO:0000256" key="1">
    <source>
        <dbReference type="SAM" id="Coils"/>
    </source>
</evidence>
<protein>
    <submittedName>
        <fullName evidence="3">Uncharacterized protein</fullName>
    </submittedName>
</protein>
<dbReference type="EMBL" id="JBFTWV010000190">
    <property type="protein sequence ID" value="KAL2784190.1"/>
    <property type="molecule type" value="Genomic_DNA"/>
</dbReference>
<evidence type="ECO:0000256" key="2">
    <source>
        <dbReference type="SAM" id="MobiDB-lite"/>
    </source>
</evidence>
<comment type="caution">
    <text evidence="3">The sequence shown here is derived from an EMBL/GenBank/DDBJ whole genome shotgun (WGS) entry which is preliminary data.</text>
</comment>
<organism evidence="3 4">
    <name type="scientific">Aspergillus keveii</name>
    <dbReference type="NCBI Taxonomy" id="714993"/>
    <lineage>
        <taxon>Eukaryota</taxon>
        <taxon>Fungi</taxon>
        <taxon>Dikarya</taxon>
        <taxon>Ascomycota</taxon>
        <taxon>Pezizomycotina</taxon>
        <taxon>Eurotiomycetes</taxon>
        <taxon>Eurotiomycetidae</taxon>
        <taxon>Eurotiales</taxon>
        <taxon>Aspergillaceae</taxon>
        <taxon>Aspergillus</taxon>
        <taxon>Aspergillus subgen. Nidulantes</taxon>
    </lineage>
</organism>
<reference evidence="3 4" key="1">
    <citation type="submission" date="2024-07" db="EMBL/GenBank/DDBJ databases">
        <title>Section-level genome sequencing and comparative genomics of Aspergillus sections Usti and Cavernicolus.</title>
        <authorList>
            <consortium name="Lawrence Berkeley National Laboratory"/>
            <person name="Nybo J.L."/>
            <person name="Vesth T.C."/>
            <person name="Theobald S."/>
            <person name="Frisvad J.C."/>
            <person name="Larsen T.O."/>
            <person name="Kjaerboelling I."/>
            <person name="Rothschild-Mancinelli K."/>
            <person name="Lyhne E.K."/>
            <person name="Kogle M.E."/>
            <person name="Barry K."/>
            <person name="Clum A."/>
            <person name="Na H."/>
            <person name="Ledsgaard L."/>
            <person name="Lin J."/>
            <person name="Lipzen A."/>
            <person name="Kuo A."/>
            <person name="Riley R."/>
            <person name="Mondo S."/>
            <person name="Labutti K."/>
            <person name="Haridas S."/>
            <person name="Pangalinan J."/>
            <person name="Salamov A.A."/>
            <person name="Simmons B.A."/>
            <person name="Magnuson J.K."/>
            <person name="Chen J."/>
            <person name="Drula E."/>
            <person name="Henrissat B."/>
            <person name="Wiebenga A."/>
            <person name="Lubbers R.J."/>
            <person name="Gomes A.C."/>
            <person name="Makela M.R."/>
            <person name="Stajich J."/>
            <person name="Grigoriev I.V."/>
            <person name="Mortensen U.H."/>
            <person name="De Vries R.P."/>
            <person name="Baker S.E."/>
            <person name="Andersen M.R."/>
        </authorList>
    </citation>
    <scope>NUCLEOTIDE SEQUENCE [LARGE SCALE GENOMIC DNA]</scope>
    <source>
        <strain evidence="3 4">CBS 209.92</strain>
    </source>
</reference>
<evidence type="ECO:0000313" key="3">
    <source>
        <dbReference type="EMBL" id="KAL2784190.1"/>
    </source>
</evidence>
<feature type="region of interest" description="Disordered" evidence="2">
    <location>
        <begin position="1"/>
        <end position="54"/>
    </location>
</feature>
<feature type="compositionally biased region" description="Basic and acidic residues" evidence="2">
    <location>
        <begin position="28"/>
        <end position="38"/>
    </location>
</feature>
<proteinExistence type="predicted"/>
<feature type="region of interest" description="Disordered" evidence="2">
    <location>
        <begin position="77"/>
        <end position="121"/>
    </location>
</feature>
<keyword evidence="4" id="KW-1185">Reference proteome</keyword>
<gene>
    <name evidence="3" type="ORF">BJX66DRAFT_344283</name>
</gene>
<keyword evidence="1" id="KW-0175">Coiled coil</keyword>
<sequence length="221" mass="24291">MYFKVKARNAEGSDDESEWEDQSGDGHNGGDEGEKPAEAETATDAAANKPKRGLIEYELTDGEISDPVNLRKDSDIALFNSSTLPPKKQKQQRPKSIPATTASRDIKVDSQSRPLTPTAGPWFPTEYPELPGTLALAKRRTQLSLGEHLKQRQLQKAALHNKLEENIKELQARSDTAREDSEHAAALYTKLQRLGGLLNLSASEADALMDVVLCDLENVTL</sequence>
<evidence type="ECO:0000313" key="4">
    <source>
        <dbReference type="Proteomes" id="UP001610563"/>
    </source>
</evidence>
<feature type="compositionally biased region" description="Acidic residues" evidence="2">
    <location>
        <begin position="12"/>
        <end position="23"/>
    </location>
</feature>
<name>A0ABR4FLS5_9EURO</name>